<accession>A0A9D1H752</accession>
<gene>
    <name evidence="2" type="ORF">IAC43_06290</name>
</gene>
<organism evidence="2 3">
    <name type="scientific">Candidatus Faecivivens stercoripullorum</name>
    <dbReference type="NCBI Taxonomy" id="2840805"/>
    <lineage>
        <taxon>Bacteria</taxon>
        <taxon>Bacillati</taxon>
        <taxon>Bacillota</taxon>
        <taxon>Clostridia</taxon>
        <taxon>Eubacteriales</taxon>
        <taxon>Oscillospiraceae</taxon>
        <taxon>Oscillospiraceae incertae sedis</taxon>
        <taxon>Candidatus Faecivivens</taxon>
    </lineage>
</organism>
<reference evidence="2" key="1">
    <citation type="submission" date="2020-10" db="EMBL/GenBank/DDBJ databases">
        <authorList>
            <person name="Gilroy R."/>
        </authorList>
    </citation>
    <scope>NUCLEOTIDE SEQUENCE</scope>
    <source>
        <strain evidence="2">ChiBcec7-5410</strain>
    </source>
</reference>
<dbReference type="InterPro" id="IPR050483">
    <property type="entry name" value="CoA-transferase_III_domain"/>
</dbReference>
<evidence type="ECO:0000313" key="3">
    <source>
        <dbReference type="Proteomes" id="UP000824160"/>
    </source>
</evidence>
<comment type="caution">
    <text evidence="2">The sequence shown here is derived from an EMBL/GenBank/DDBJ whole genome shotgun (WGS) entry which is preliminary data.</text>
</comment>
<dbReference type="PANTHER" id="PTHR48207:SF3">
    <property type="entry name" value="SUCCINATE--HYDROXYMETHYLGLUTARATE COA-TRANSFERASE"/>
    <property type="match status" value="1"/>
</dbReference>
<dbReference type="SUPFAM" id="SSF89796">
    <property type="entry name" value="CoA-transferase family III (CaiB/BaiF)"/>
    <property type="match status" value="1"/>
</dbReference>
<dbReference type="GO" id="GO:0008410">
    <property type="term" value="F:CoA-transferase activity"/>
    <property type="evidence" value="ECO:0007669"/>
    <property type="project" value="TreeGrafter"/>
</dbReference>
<sequence>MSEHLALENITILDLTRVIAGPYCGAMLADLGANVIKIELPGRGDDARAYGPYINGESLYYGNLNRNKRGITLNLKSEEGKEVFRKLAAKADVVLENYRPGVMDKLGLGYDELKKLNPRLIYAAVSGFGSYGRYSQRPGYDIISQAMGGLMSVTGHPGNGPTRVGSAIGDVLGGMNLAIGILAAIEARHVTGVGQRVDVSLIDSVVASLENAYQRYQVSHENPKRMGNAYASIAPYDSYEASDGWFVIGCGNDKLYKQFCDNILHMPELVNDPRFDCNVNRVANNLELKSIIEENFAKKHTVKECVDMILGAGIPAGPIYNVSDIMEDPHIRDDREMFVHVDHPVMGDVILNGNPVKLSDTTVGIRFPSPTLGQHNREILAEIGYSDLEIEEMKQKGVL</sequence>
<dbReference type="Pfam" id="PF02515">
    <property type="entry name" value="CoA_transf_3"/>
    <property type="match status" value="1"/>
</dbReference>
<dbReference type="InterPro" id="IPR003673">
    <property type="entry name" value="CoA-Trfase_fam_III"/>
</dbReference>
<keyword evidence="1 2" id="KW-0808">Transferase</keyword>
<evidence type="ECO:0000256" key="1">
    <source>
        <dbReference type="ARBA" id="ARBA00022679"/>
    </source>
</evidence>
<proteinExistence type="predicted"/>
<dbReference type="Gene3D" id="3.40.50.10540">
    <property type="entry name" value="Crotonobetainyl-coa:carnitine coa-transferase, domain 1"/>
    <property type="match status" value="1"/>
</dbReference>
<name>A0A9D1H752_9FIRM</name>
<dbReference type="AlphaFoldDB" id="A0A9D1H752"/>
<dbReference type="InterPro" id="IPR023606">
    <property type="entry name" value="CoA-Trfase_III_dom_1_sf"/>
</dbReference>
<protein>
    <submittedName>
        <fullName evidence="2">CoA transferase</fullName>
    </submittedName>
</protein>
<evidence type="ECO:0000313" key="2">
    <source>
        <dbReference type="EMBL" id="HIT94776.1"/>
    </source>
</evidence>
<reference evidence="2" key="2">
    <citation type="journal article" date="2021" name="PeerJ">
        <title>Extensive microbial diversity within the chicken gut microbiome revealed by metagenomics and culture.</title>
        <authorList>
            <person name="Gilroy R."/>
            <person name="Ravi A."/>
            <person name="Getino M."/>
            <person name="Pursley I."/>
            <person name="Horton D.L."/>
            <person name="Alikhan N.F."/>
            <person name="Baker D."/>
            <person name="Gharbi K."/>
            <person name="Hall N."/>
            <person name="Watson M."/>
            <person name="Adriaenssens E.M."/>
            <person name="Foster-Nyarko E."/>
            <person name="Jarju S."/>
            <person name="Secka A."/>
            <person name="Antonio M."/>
            <person name="Oren A."/>
            <person name="Chaudhuri R.R."/>
            <person name="La Ragione R."/>
            <person name="Hildebrand F."/>
            <person name="Pallen M.J."/>
        </authorList>
    </citation>
    <scope>NUCLEOTIDE SEQUENCE</scope>
    <source>
        <strain evidence="2">ChiBcec7-5410</strain>
    </source>
</reference>
<dbReference type="PANTHER" id="PTHR48207">
    <property type="entry name" value="SUCCINATE--HYDROXYMETHYLGLUTARATE COA-TRANSFERASE"/>
    <property type="match status" value="1"/>
</dbReference>
<dbReference type="Gene3D" id="3.30.1540.10">
    <property type="entry name" value="formyl-coa transferase, domain 3"/>
    <property type="match status" value="1"/>
</dbReference>
<dbReference type="InterPro" id="IPR044855">
    <property type="entry name" value="CoA-Trfase_III_dom3_sf"/>
</dbReference>
<dbReference type="Proteomes" id="UP000824160">
    <property type="component" value="Unassembled WGS sequence"/>
</dbReference>
<dbReference type="EMBL" id="DVLW01000173">
    <property type="protein sequence ID" value="HIT94776.1"/>
    <property type="molecule type" value="Genomic_DNA"/>
</dbReference>